<feature type="compositionally biased region" description="Polar residues" evidence="1">
    <location>
        <begin position="1"/>
        <end position="15"/>
    </location>
</feature>
<feature type="compositionally biased region" description="Polar residues" evidence="1">
    <location>
        <begin position="23"/>
        <end position="33"/>
    </location>
</feature>
<dbReference type="RefSeq" id="XP_041158052.1">
    <property type="nucleotide sequence ID" value="XM_041300361.1"/>
</dbReference>
<comment type="caution">
    <text evidence="2">The sequence shown here is derived from an EMBL/GenBank/DDBJ whole genome shotgun (WGS) entry which is preliminary data.</text>
</comment>
<feature type="compositionally biased region" description="Low complexity" evidence="1">
    <location>
        <begin position="139"/>
        <end position="162"/>
    </location>
</feature>
<dbReference type="OrthoDB" id="2617204at2759"/>
<keyword evidence="3" id="KW-1185">Reference proteome</keyword>
<dbReference type="AlphaFoldDB" id="A0A9P7DEQ0"/>
<dbReference type="EMBL" id="JABBWE010000044">
    <property type="protein sequence ID" value="KAG1791167.1"/>
    <property type="molecule type" value="Genomic_DNA"/>
</dbReference>
<protein>
    <submittedName>
        <fullName evidence="2">Uncharacterized protein</fullName>
    </submittedName>
</protein>
<feature type="region of interest" description="Disordered" evidence="1">
    <location>
        <begin position="135"/>
        <end position="162"/>
    </location>
</feature>
<dbReference type="Proteomes" id="UP000719766">
    <property type="component" value="Unassembled WGS sequence"/>
</dbReference>
<dbReference type="GeneID" id="64594125"/>
<proteinExistence type="predicted"/>
<name>A0A9P7DEQ0_9AGAM</name>
<organism evidence="2 3">
    <name type="scientific">Suillus plorans</name>
    <dbReference type="NCBI Taxonomy" id="116603"/>
    <lineage>
        <taxon>Eukaryota</taxon>
        <taxon>Fungi</taxon>
        <taxon>Dikarya</taxon>
        <taxon>Basidiomycota</taxon>
        <taxon>Agaricomycotina</taxon>
        <taxon>Agaricomycetes</taxon>
        <taxon>Agaricomycetidae</taxon>
        <taxon>Boletales</taxon>
        <taxon>Suillineae</taxon>
        <taxon>Suillaceae</taxon>
        <taxon>Suillus</taxon>
    </lineage>
</organism>
<accession>A0A9P7DEQ0</accession>
<sequence>MTGQHSFDTPDNSDVGQAEPHHSTSGSKPNNTPAVGPLNKDFIAWLGPFVPLHLWSPLRLTRKLKFKGIVGMHNYPKFQAYDVAAEFPDWHPSSDDPVAKKDKEYELCFNGNDDKITSMLADIYAGDLMRSKCVAGPATTPSGEPSNTTSTSETPSDSAATDVTSHYNVAPAFASEEDMYDCGWCDPVTAEIKENPHDCGWRDGPSETNIDQGWDHSTENPHDCRWEDAVVAKSMGILMNIYGPVRSLQKLRMRWMGKIPMTAAGMTSWIPTCGYRREPTTTMQPGVMDTTPTDAEAEAVDRFVSTIVVASAGDIWNYVPATTSTSNSSHYGAVENARDRVTELGDDVANIHGLLNIHRNIMDAVELMIARHEHCRPTE</sequence>
<evidence type="ECO:0000313" key="3">
    <source>
        <dbReference type="Proteomes" id="UP000719766"/>
    </source>
</evidence>
<feature type="region of interest" description="Disordered" evidence="1">
    <location>
        <begin position="1"/>
        <end position="33"/>
    </location>
</feature>
<evidence type="ECO:0000256" key="1">
    <source>
        <dbReference type="SAM" id="MobiDB-lite"/>
    </source>
</evidence>
<reference evidence="2" key="1">
    <citation type="journal article" date="2020" name="New Phytol.">
        <title>Comparative genomics reveals dynamic genome evolution in host specialist ectomycorrhizal fungi.</title>
        <authorList>
            <person name="Lofgren L.A."/>
            <person name="Nguyen N.H."/>
            <person name="Vilgalys R."/>
            <person name="Ruytinx J."/>
            <person name="Liao H.L."/>
            <person name="Branco S."/>
            <person name="Kuo A."/>
            <person name="LaButti K."/>
            <person name="Lipzen A."/>
            <person name="Andreopoulos W."/>
            <person name="Pangilinan J."/>
            <person name="Riley R."/>
            <person name="Hundley H."/>
            <person name="Na H."/>
            <person name="Barry K."/>
            <person name="Grigoriev I.V."/>
            <person name="Stajich J.E."/>
            <person name="Kennedy P.G."/>
        </authorList>
    </citation>
    <scope>NUCLEOTIDE SEQUENCE</scope>
    <source>
        <strain evidence="2">S12</strain>
    </source>
</reference>
<evidence type="ECO:0000313" key="2">
    <source>
        <dbReference type="EMBL" id="KAG1791167.1"/>
    </source>
</evidence>
<gene>
    <name evidence="2" type="ORF">HD556DRAFT_1310050</name>
</gene>